<evidence type="ECO:0000256" key="4">
    <source>
        <dbReference type="SAM" id="MobiDB-lite"/>
    </source>
</evidence>
<evidence type="ECO:0000259" key="5">
    <source>
        <dbReference type="PROSITE" id="PS50009"/>
    </source>
</evidence>
<feature type="region of interest" description="Disordered" evidence="4">
    <location>
        <begin position="423"/>
        <end position="479"/>
    </location>
</feature>
<evidence type="ECO:0000259" key="6">
    <source>
        <dbReference type="PROSITE" id="PS50212"/>
    </source>
</evidence>
<dbReference type="GO" id="GO:0005085">
    <property type="term" value="F:guanyl-nucleotide exchange factor activity"/>
    <property type="evidence" value="ECO:0007669"/>
    <property type="project" value="UniProtKB-KW"/>
</dbReference>
<dbReference type="InterPro" id="IPR023578">
    <property type="entry name" value="Ras_GEF_dom_sf"/>
</dbReference>
<dbReference type="SMART" id="SM00147">
    <property type="entry name" value="RasGEF"/>
    <property type="match status" value="1"/>
</dbReference>
<organism evidence="7 8">
    <name type="scientific">Sanghuangporus baumii</name>
    <name type="common">Phellinus baumii</name>
    <dbReference type="NCBI Taxonomy" id="108892"/>
    <lineage>
        <taxon>Eukaryota</taxon>
        <taxon>Fungi</taxon>
        <taxon>Dikarya</taxon>
        <taxon>Basidiomycota</taxon>
        <taxon>Agaricomycotina</taxon>
        <taxon>Agaricomycetes</taxon>
        <taxon>Hymenochaetales</taxon>
        <taxon>Hymenochaetaceae</taxon>
        <taxon>Sanghuangporus</taxon>
    </lineage>
</organism>
<feature type="compositionally biased region" description="Acidic residues" evidence="4">
    <location>
        <begin position="865"/>
        <end position="876"/>
    </location>
</feature>
<dbReference type="GO" id="GO:0007265">
    <property type="term" value="P:Ras protein signal transduction"/>
    <property type="evidence" value="ECO:0007669"/>
    <property type="project" value="TreeGrafter"/>
</dbReference>
<evidence type="ECO:0000256" key="1">
    <source>
        <dbReference type="ARBA" id="ARBA00022658"/>
    </source>
</evidence>
<feature type="region of interest" description="Disordered" evidence="4">
    <location>
        <begin position="1114"/>
        <end position="1193"/>
    </location>
</feature>
<feature type="compositionally biased region" description="Polar residues" evidence="4">
    <location>
        <begin position="321"/>
        <end position="336"/>
    </location>
</feature>
<dbReference type="InterPro" id="IPR036964">
    <property type="entry name" value="RASGEF_cat_dom_sf"/>
</dbReference>
<dbReference type="SUPFAM" id="SSF48366">
    <property type="entry name" value="Ras GEF"/>
    <property type="match status" value="1"/>
</dbReference>
<feature type="compositionally biased region" description="Polar residues" evidence="4">
    <location>
        <begin position="707"/>
        <end position="723"/>
    </location>
</feature>
<feature type="compositionally biased region" description="Low complexity" evidence="4">
    <location>
        <begin position="945"/>
        <end position="955"/>
    </location>
</feature>
<dbReference type="CDD" id="cd06224">
    <property type="entry name" value="REM"/>
    <property type="match status" value="1"/>
</dbReference>
<dbReference type="PANTHER" id="PTHR23113">
    <property type="entry name" value="GUANINE NUCLEOTIDE EXCHANGE FACTOR"/>
    <property type="match status" value="1"/>
</dbReference>
<gene>
    <name evidence="7" type="ORF">A7U60_g1283</name>
</gene>
<dbReference type="Pfam" id="PF00617">
    <property type="entry name" value="RasGEF"/>
    <property type="match status" value="1"/>
</dbReference>
<keyword evidence="8" id="KW-1185">Reference proteome</keyword>
<feature type="compositionally biased region" description="Polar residues" evidence="4">
    <location>
        <begin position="215"/>
        <end position="226"/>
    </location>
</feature>
<dbReference type="Proteomes" id="UP000757232">
    <property type="component" value="Unassembled WGS sequence"/>
</dbReference>
<dbReference type="InterPro" id="IPR001895">
    <property type="entry name" value="RASGEF_cat_dom"/>
</dbReference>
<accession>A0A9Q5I4Q3</accession>
<feature type="compositionally biased region" description="Polar residues" evidence="4">
    <location>
        <begin position="913"/>
        <end position="922"/>
    </location>
</feature>
<comment type="caution">
    <text evidence="7">The sequence shown here is derived from an EMBL/GenBank/DDBJ whole genome shotgun (WGS) entry which is preliminary data.</text>
</comment>
<dbReference type="PANTHER" id="PTHR23113:SF363">
    <property type="entry name" value="PROTEIN SON OF SEVENLESS"/>
    <property type="match status" value="1"/>
</dbReference>
<feature type="compositionally biased region" description="Polar residues" evidence="4">
    <location>
        <begin position="92"/>
        <end position="105"/>
    </location>
</feature>
<feature type="region of interest" description="Disordered" evidence="4">
    <location>
        <begin position="988"/>
        <end position="1009"/>
    </location>
</feature>
<feature type="region of interest" description="Disordered" evidence="4">
    <location>
        <begin position="1086"/>
        <end position="1105"/>
    </location>
</feature>
<feature type="region of interest" description="Disordered" evidence="4">
    <location>
        <begin position="702"/>
        <end position="723"/>
    </location>
</feature>
<feature type="region of interest" description="Disordered" evidence="4">
    <location>
        <begin position="266"/>
        <end position="346"/>
    </location>
</feature>
<feature type="compositionally biased region" description="Polar residues" evidence="4">
    <location>
        <begin position="886"/>
        <end position="903"/>
    </location>
</feature>
<feature type="region of interest" description="Disordered" evidence="4">
    <location>
        <begin position="203"/>
        <end position="227"/>
    </location>
</feature>
<dbReference type="PROSITE" id="PS50212">
    <property type="entry name" value="RASGEF_NTER"/>
    <property type="match status" value="1"/>
</dbReference>
<feature type="domain" description="N-terminal Ras-GEF" evidence="6">
    <location>
        <begin position="483"/>
        <end position="608"/>
    </location>
</feature>
<feature type="compositionally biased region" description="Acidic residues" evidence="4">
    <location>
        <begin position="1119"/>
        <end position="1143"/>
    </location>
</feature>
<keyword evidence="1 2" id="KW-0344">Guanine-nucleotide releasing factor</keyword>
<name>A0A9Q5I4Q3_SANBA</name>
<dbReference type="OrthoDB" id="10254377at2759"/>
<feature type="compositionally biased region" description="Polar residues" evidence="4">
    <location>
        <begin position="1239"/>
        <end position="1253"/>
    </location>
</feature>
<evidence type="ECO:0000313" key="7">
    <source>
        <dbReference type="EMBL" id="OCB91469.1"/>
    </source>
</evidence>
<feature type="coiled-coil region" evidence="3">
    <location>
        <begin position="597"/>
        <end position="627"/>
    </location>
</feature>
<dbReference type="SMART" id="SM00229">
    <property type="entry name" value="RasGEFN"/>
    <property type="match status" value="1"/>
</dbReference>
<evidence type="ECO:0000313" key="8">
    <source>
        <dbReference type="Proteomes" id="UP000757232"/>
    </source>
</evidence>
<feature type="region of interest" description="Disordered" evidence="4">
    <location>
        <begin position="837"/>
        <end position="955"/>
    </location>
</feature>
<dbReference type="InterPro" id="IPR000651">
    <property type="entry name" value="Ras-like_Gua-exchang_fac_N"/>
</dbReference>
<feature type="compositionally biased region" description="Basic and acidic residues" evidence="4">
    <location>
        <begin position="457"/>
        <end position="468"/>
    </location>
</feature>
<feature type="compositionally biased region" description="Polar residues" evidence="4">
    <location>
        <begin position="423"/>
        <end position="437"/>
    </location>
</feature>
<feature type="domain" description="Ras-GEF" evidence="5">
    <location>
        <begin position="1279"/>
        <end position="1611"/>
    </location>
</feature>
<sequence length="1619" mass="176947">MVTDCTGLPSGVSARLCLSSLLRAEARAQEPSPTPELEMPLNTARTSPPASQAHRKRVSRMSITSVFKHAQPYQHHHQQQQQQRAPEELRATTASMSPGPSTQQPRKLRKPRSIPDLASATGSYFGDAVSPEPPPATGRAHSHSVTGADMPRPMVQTTTGSAGVANGSGSSVVSNNVVEVPARPAGDAFSNVMGWLGPPVSPMTSSGMTPSSHSLLTPSDTPSQSPLEMEWMDPSQPFGQNVSFDSPFRSSAIYLPSVIREMQSFESAKTARADPRSRGLEGEMTGAREEAETPQQEEKREQQRPDSLDSLASVKAERTENGTTTTPEMNGNLTSEAKSEPRALPSEASSMYTRFSTTVFDVIQNYRGLPMLDALSEKSRQPTIKISLSTLDGAVPRDDPRFVIWGDVSLVNDSASVVERASIQGSASARSRPQSHVFSVHSRKRSLKGKSYGHGLSEVHDPSPERGSDGGGGSSSVDDAESTHRVLMAATIERWIAQLTSQFDYDELLIFFLTYRTYIDALDLCHLLICRFHWALEEPMSPQEVMVKQIVRVRAFVAIRYWLLTFFRIDFLPNRELCLLFADWLNTLWRDSILDKYNDARNIVKKLKKVAKDCKEAHSRVSKLNKKAEKKGKVMQSIDKILGDLSSGVSFAATLRKVSAAQHEEEDSDVDLDFNPDESSPFSDTIWIQGFASFANQLGPGDANGARRTSISGPDTSSAIATPSRSIGTTSRILLQQPLHLTILQHARALPPGASLPLVGAPSTLPVHHSSLSRAVVRTIGRLGRWKRVLSSRVPASLVSPAGDTAAAFDLELNEAGDLFTVRGGVEQYLKMIDPAPVSPVSPASPETPNKPEPPQVTISVPNGTDEEKEEGEEREDIPPRPASPTPSLSPQDTEPASRTPIASNAELRPESPVSNGDTGVSQGLARGLVHKTLSRIRSSEPAESVRSGSSGSIRSFETTSFLGNPIPKQQRLFPDVVSIDDLDYLSDNSSDASGPAMPPGLRPGKRLPNRRDFEFVHRSVDSVSSMGIISRASVAMSEQADSARSSASQPRGLGNALQQWQMDALIEDLGHDDEEEGGAEAALRRLEGQINPTKQRQKEAKVDGWVRHIQERMAAGDFGDEEPPDEDGDEDEDRVGSDEENYGVENGRVRRDSTAIAEEAEEDVTISVPRSSSESAERPTGLTIETNGHGPVEPFTPTPRQTTHPVAVHSIHATSDAKPRINEAVPEEILLSRLPSRASANDENNTKTSPPQRTGHPTFILSKPPSAPAHRSFILHFRAEMLAQHFAVIDREIFLGIKFEELVSDEWYTTTEDFNVHDWMQFLRDRRRKAELRGKGKISVLSAARARFNLVANFVVSEIALTNPHDRVYVVSKFIRIAWKAYTINNFATLVAIISGLSNDWVRKAMKRSWNRVGKWETRVFEDLRAFCTAEDDFRYIRRAIAALVDAKPLTAQEDSTVASSSASDVLPTNGMAIAGGGKGSRSAADGKAPAPTSCVPFIGVYLSQLRRYSRLPDLIDPSAPTEAVLTDPETGNFKSPAHPEVFSDLRPLPPSMQIEPLINVQKQRQIAGVIKSLVAGQHLANKVDVSDVDKRLLSRCLKLSAIDVDQLQRILGVYSDY</sequence>
<proteinExistence type="predicted"/>
<feature type="compositionally biased region" description="Basic and acidic residues" evidence="4">
    <location>
        <begin position="269"/>
        <end position="307"/>
    </location>
</feature>
<evidence type="ECO:0000256" key="3">
    <source>
        <dbReference type="SAM" id="Coils"/>
    </source>
</evidence>
<dbReference type="InterPro" id="IPR008937">
    <property type="entry name" value="Ras-like_GEF"/>
</dbReference>
<evidence type="ECO:0000256" key="2">
    <source>
        <dbReference type="PROSITE-ProRule" id="PRU00168"/>
    </source>
</evidence>
<reference evidence="7" key="1">
    <citation type="submission" date="2016-06" db="EMBL/GenBank/DDBJ databases">
        <title>Draft Genome sequence of the fungus Inonotus baumii.</title>
        <authorList>
            <person name="Zhu H."/>
            <person name="Lin W."/>
        </authorList>
    </citation>
    <scope>NUCLEOTIDE SEQUENCE</scope>
    <source>
        <strain evidence="7">821</strain>
    </source>
</reference>
<dbReference type="EMBL" id="LNZH02000086">
    <property type="protein sequence ID" value="OCB91469.1"/>
    <property type="molecule type" value="Genomic_DNA"/>
</dbReference>
<feature type="region of interest" description="Disordered" evidence="4">
    <location>
        <begin position="27"/>
        <end position="168"/>
    </location>
</feature>
<protein>
    <submittedName>
        <fullName evidence="7">Ras GEF</fullName>
    </submittedName>
</protein>
<dbReference type="PROSITE" id="PS50009">
    <property type="entry name" value="RASGEF_CAT"/>
    <property type="match status" value="1"/>
</dbReference>
<feature type="compositionally biased region" description="Low complexity" evidence="4">
    <location>
        <begin position="203"/>
        <end position="214"/>
    </location>
</feature>
<dbReference type="Gene3D" id="1.20.870.10">
    <property type="entry name" value="Son of sevenless (SoS) protein Chain: S domain 1"/>
    <property type="match status" value="1"/>
</dbReference>
<feature type="region of interest" description="Disordered" evidence="4">
    <location>
        <begin position="1233"/>
        <end position="1261"/>
    </location>
</feature>
<keyword evidence="3" id="KW-0175">Coiled coil</keyword>
<dbReference type="GO" id="GO:0005886">
    <property type="term" value="C:plasma membrane"/>
    <property type="evidence" value="ECO:0007669"/>
    <property type="project" value="TreeGrafter"/>
</dbReference>
<dbReference type="Gene3D" id="1.10.840.10">
    <property type="entry name" value="Ras guanine-nucleotide exchange factors catalytic domain"/>
    <property type="match status" value="1"/>
</dbReference>
<dbReference type="Pfam" id="PF00618">
    <property type="entry name" value="RasGEF_N"/>
    <property type="match status" value="1"/>
</dbReference>